<gene>
    <name evidence="5" type="ORF">ACFQ04_03255</name>
</gene>
<sequence>MTAVLDPPSTELPDPGLSRREVEVLRAWVLSDSKDEVGQRLFIAESTVNTHVSRIRTKYEAVGRGASTKAALLARALQDGIVGLDEL</sequence>
<keyword evidence="3" id="KW-0804">Transcription</keyword>
<feature type="domain" description="HTH luxR-type" evidence="4">
    <location>
        <begin position="14"/>
        <end position="71"/>
    </location>
</feature>
<keyword evidence="1" id="KW-0805">Transcription regulation</keyword>
<dbReference type="InterPro" id="IPR036388">
    <property type="entry name" value="WH-like_DNA-bd_sf"/>
</dbReference>
<dbReference type="PANTHER" id="PTHR44688">
    <property type="entry name" value="DNA-BINDING TRANSCRIPTIONAL ACTIVATOR DEVR_DOSR"/>
    <property type="match status" value="1"/>
</dbReference>
<dbReference type="InterPro" id="IPR016032">
    <property type="entry name" value="Sig_transdc_resp-reg_C-effctor"/>
</dbReference>
<evidence type="ECO:0000256" key="3">
    <source>
        <dbReference type="ARBA" id="ARBA00023163"/>
    </source>
</evidence>
<dbReference type="PANTHER" id="PTHR44688:SF16">
    <property type="entry name" value="DNA-BINDING TRANSCRIPTIONAL ACTIVATOR DEVR_DOSR"/>
    <property type="match status" value="1"/>
</dbReference>
<dbReference type="SUPFAM" id="SSF46894">
    <property type="entry name" value="C-terminal effector domain of the bipartite response regulators"/>
    <property type="match status" value="1"/>
</dbReference>
<dbReference type="Gene3D" id="1.10.10.10">
    <property type="entry name" value="Winged helix-like DNA-binding domain superfamily/Winged helix DNA-binding domain"/>
    <property type="match status" value="1"/>
</dbReference>
<dbReference type="PRINTS" id="PR00038">
    <property type="entry name" value="HTHLUXR"/>
</dbReference>
<evidence type="ECO:0000256" key="2">
    <source>
        <dbReference type="ARBA" id="ARBA00023125"/>
    </source>
</evidence>
<evidence type="ECO:0000256" key="1">
    <source>
        <dbReference type="ARBA" id="ARBA00023015"/>
    </source>
</evidence>
<evidence type="ECO:0000259" key="4">
    <source>
        <dbReference type="SMART" id="SM00421"/>
    </source>
</evidence>
<dbReference type="SMART" id="SM00421">
    <property type="entry name" value="HTH_LUXR"/>
    <property type="match status" value="1"/>
</dbReference>
<dbReference type="InterPro" id="IPR000792">
    <property type="entry name" value="Tscrpt_reg_LuxR_C"/>
</dbReference>
<dbReference type="RefSeq" id="WP_253647249.1">
    <property type="nucleotide sequence ID" value="NZ_BAAAMO010000002.1"/>
</dbReference>
<dbReference type="Proteomes" id="UP001597068">
    <property type="component" value="Unassembled WGS sequence"/>
</dbReference>
<name>A0ABW3G2S8_9NOCA</name>
<keyword evidence="2" id="KW-0238">DNA-binding</keyword>
<dbReference type="Pfam" id="PF00196">
    <property type="entry name" value="GerE"/>
    <property type="match status" value="1"/>
</dbReference>
<reference evidence="6" key="1">
    <citation type="journal article" date="2019" name="Int. J. Syst. Evol. Microbiol.">
        <title>The Global Catalogue of Microorganisms (GCM) 10K type strain sequencing project: providing services to taxonomists for standard genome sequencing and annotation.</title>
        <authorList>
            <consortium name="The Broad Institute Genomics Platform"/>
            <consortium name="The Broad Institute Genome Sequencing Center for Infectious Disease"/>
            <person name="Wu L."/>
            <person name="Ma J."/>
        </authorList>
    </citation>
    <scope>NUCLEOTIDE SEQUENCE [LARGE SCALE GENOMIC DNA]</scope>
    <source>
        <strain evidence="6">CCUG 50873</strain>
    </source>
</reference>
<evidence type="ECO:0000313" key="5">
    <source>
        <dbReference type="EMBL" id="MFD0924745.1"/>
    </source>
</evidence>
<comment type="caution">
    <text evidence="5">The sequence shown here is derived from an EMBL/GenBank/DDBJ whole genome shotgun (WGS) entry which is preliminary data.</text>
</comment>
<proteinExistence type="predicted"/>
<protein>
    <submittedName>
        <fullName evidence="5">LuxR C-terminal-related transcriptional regulator</fullName>
    </submittedName>
</protein>
<dbReference type="EMBL" id="JBHTIL010000001">
    <property type="protein sequence ID" value="MFD0924745.1"/>
    <property type="molecule type" value="Genomic_DNA"/>
</dbReference>
<evidence type="ECO:0000313" key="6">
    <source>
        <dbReference type="Proteomes" id="UP001597068"/>
    </source>
</evidence>
<organism evidence="5 6">
    <name type="scientific">Williamsia deligens</name>
    <dbReference type="NCBI Taxonomy" id="321325"/>
    <lineage>
        <taxon>Bacteria</taxon>
        <taxon>Bacillati</taxon>
        <taxon>Actinomycetota</taxon>
        <taxon>Actinomycetes</taxon>
        <taxon>Mycobacteriales</taxon>
        <taxon>Nocardiaceae</taxon>
        <taxon>Williamsia</taxon>
    </lineage>
</organism>
<accession>A0ABW3G2S8</accession>
<keyword evidence="6" id="KW-1185">Reference proteome</keyword>